<dbReference type="AlphaFoldDB" id="A0A0G2F1J2"/>
<dbReference type="PANTHER" id="PTHR39476:SF1">
    <property type="entry name" value="NADH DEHYDROGENASE [UBIQUINONE] 1 BETA SUBCOMPLEX SUBUNIT 4"/>
    <property type="match status" value="1"/>
</dbReference>
<keyword evidence="3" id="KW-1185">Reference proteome</keyword>
<name>A0A0G2F1J2_PHACM</name>
<reference evidence="2 3" key="2">
    <citation type="submission" date="2015-05" db="EMBL/GenBank/DDBJ databases">
        <authorList>
            <person name="Morales-Cruz A."/>
            <person name="Amrine K.C."/>
            <person name="Cantu D."/>
        </authorList>
    </citation>
    <scope>NUCLEOTIDE SEQUENCE [LARGE SCALE GENOMIC DNA]</scope>
    <source>
        <strain evidence="2">UCRPC4</strain>
    </source>
</reference>
<gene>
    <name evidence="2" type="ORF">UCRPC4_g00486</name>
</gene>
<dbReference type="EMBL" id="LCWF01000010">
    <property type="protein sequence ID" value="KKY28677.1"/>
    <property type="molecule type" value="Genomic_DNA"/>
</dbReference>
<reference evidence="2 3" key="1">
    <citation type="submission" date="2015-05" db="EMBL/GenBank/DDBJ databases">
        <title>Distinctive expansion of gene families associated with plant cell wall degradation and secondary metabolism in the genomes of grapevine trunk pathogens.</title>
        <authorList>
            <person name="Lawrence D.P."/>
            <person name="Travadon R."/>
            <person name="Rolshausen P.E."/>
            <person name="Baumgartner K."/>
        </authorList>
    </citation>
    <scope>NUCLEOTIDE SEQUENCE [LARGE SCALE GENOMIC DNA]</scope>
    <source>
        <strain evidence="2">UCRPC4</strain>
    </source>
</reference>
<protein>
    <submittedName>
        <fullName evidence="2">Putative nadh:ubiquinone oxidoreductase subunit</fullName>
    </submittedName>
</protein>
<keyword evidence="1" id="KW-0812">Transmembrane</keyword>
<sequence>MAGDHGGVRLDPALQSVYDLNKNRYKYFKWTPRTARVAFVYAGLIPASLAYVFYKFDGKHNMRAKMRGDVIEEW</sequence>
<keyword evidence="1" id="KW-1133">Transmembrane helix</keyword>
<keyword evidence="1" id="KW-0472">Membrane</keyword>
<keyword evidence="2" id="KW-0830">Ubiquinone</keyword>
<proteinExistence type="predicted"/>
<evidence type="ECO:0000313" key="2">
    <source>
        <dbReference type="EMBL" id="KKY28677.1"/>
    </source>
</evidence>
<evidence type="ECO:0000313" key="3">
    <source>
        <dbReference type="Proteomes" id="UP000053317"/>
    </source>
</evidence>
<feature type="transmembrane region" description="Helical" evidence="1">
    <location>
        <begin position="38"/>
        <end position="56"/>
    </location>
</feature>
<dbReference type="OrthoDB" id="15108at2759"/>
<organism evidence="2 3">
    <name type="scientific">Phaeomoniella chlamydospora</name>
    <name type="common">Phaeoacremonium chlamydosporum</name>
    <dbReference type="NCBI Taxonomy" id="158046"/>
    <lineage>
        <taxon>Eukaryota</taxon>
        <taxon>Fungi</taxon>
        <taxon>Dikarya</taxon>
        <taxon>Ascomycota</taxon>
        <taxon>Pezizomycotina</taxon>
        <taxon>Eurotiomycetes</taxon>
        <taxon>Chaetothyriomycetidae</taxon>
        <taxon>Phaeomoniellales</taxon>
        <taxon>Phaeomoniellaceae</taxon>
        <taxon>Phaeomoniella</taxon>
    </lineage>
</organism>
<accession>A0A0G2F1J2</accession>
<comment type="caution">
    <text evidence="2">The sequence shown here is derived from an EMBL/GenBank/DDBJ whole genome shotgun (WGS) entry which is preliminary data.</text>
</comment>
<dbReference type="PANTHER" id="PTHR39476">
    <property type="entry name" value="NADH:UBIQUINONE OXIDOREDUCTASE 6.6KD SUBUNIT"/>
    <property type="match status" value="1"/>
</dbReference>
<evidence type="ECO:0000256" key="1">
    <source>
        <dbReference type="SAM" id="Phobius"/>
    </source>
</evidence>
<dbReference type="Proteomes" id="UP000053317">
    <property type="component" value="Unassembled WGS sequence"/>
</dbReference>